<accession>A0ABU7BIQ8</accession>
<dbReference type="Proteomes" id="UP001345963">
    <property type="component" value="Unassembled WGS sequence"/>
</dbReference>
<dbReference type="EMBL" id="JAHUTI010058741">
    <property type="protein sequence ID" value="MED6250387.1"/>
    <property type="molecule type" value="Genomic_DNA"/>
</dbReference>
<keyword evidence="3" id="KW-1185">Reference proteome</keyword>
<feature type="compositionally biased region" description="Basic and acidic residues" evidence="1">
    <location>
        <begin position="40"/>
        <end position="56"/>
    </location>
</feature>
<feature type="compositionally biased region" description="Basic residues" evidence="1">
    <location>
        <begin position="95"/>
        <end position="107"/>
    </location>
</feature>
<evidence type="ECO:0000256" key="1">
    <source>
        <dbReference type="SAM" id="MobiDB-lite"/>
    </source>
</evidence>
<feature type="region of interest" description="Disordered" evidence="1">
    <location>
        <begin position="81"/>
        <end position="189"/>
    </location>
</feature>
<protein>
    <submittedName>
        <fullName evidence="2">Uncharacterized protein</fullName>
    </submittedName>
</protein>
<organism evidence="2 3">
    <name type="scientific">Ataeniobius toweri</name>
    <dbReference type="NCBI Taxonomy" id="208326"/>
    <lineage>
        <taxon>Eukaryota</taxon>
        <taxon>Metazoa</taxon>
        <taxon>Chordata</taxon>
        <taxon>Craniata</taxon>
        <taxon>Vertebrata</taxon>
        <taxon>Euteleostomi</taxon>
        <taxon>Actinopterygii</taxon>
        <taxon>Neopterygii</taxon>
        <taxon>Teleostei</taxon>
        <taxon>Neoteleostei</taxon>
        <taxon>Acanthomorphata</taxon>
        <taxon>Ovalentaria</taxon>
        <taxon>Atherinomorphae</taxon>
        <taxon>Cyprinodontiformes</taxon>
        <taxon>Goodeidae</taxon>
        <taxon>Ataeniobius</taxon>
    </lineage>
</organism>
<comment type="caution">
    <text evidence="2">The sequence shown here is derived from an EMBL/GenBank/DDBJ whole genome shotgun (WGS) entry which is preliminary data.</text>
</comment>
<reference evidence="2 3" key="1">
    <citation type="submission" date="2021-07" db="EMBL/GenBank/DDBJ databases">
        <authorList>
            <person name="Palmer J.M."/>
        </authorList>
    </citation>
    <scope>NUCLEOTIDE SEQUENCE [LARGE SCALE GENOMIC DNA]</scope>
    <source>
        <strain evidence="2 3">AT_MEX2019</strain>
        <tissue evidence="2">Muscle</tissue>
    </source>
</reference>
<feature type="compositionally biased region" description="Basic and acidic residues" evidence="1">
    <location>
        <begin position="160"/>
        <end position="189"/>
    </location>
</feature>
<name>A0ABU7BIQ8_9TELE</name>
<sequence>MASLQEVGRAIPRPGYQLHDGKERKKTCRSGLLAQQRQPDSAETHPHHRTDHEHPNRCPVCPPLPEGVLVEVETEHLHYRLTQQHTPYGPPSWKRGLRPKSRPRQNRTKLGFPTWRAVGLAVRQQPLPAPSRGIQPTSPGSSDEADNRTHMLRAPPTLCKCERSRDRRDKPHAGPSHEARSRTPEDRDK</sequence>
<proteinExistence type="predicted"/>
<gene>
    <name evidence="2" type="ORF">ATANTOWER_032488</name>
</gene>
<feature type="region of interest" description="Disordered" evidence="1">
    <location>
        <begin position="1"/>
        <end position="60"/>
    </location>
</feature>
<evidence type="ECO:0000313" key="2">
    <source>
        <dbReference type="EMBL" id="MED6250387.1"/>
    </source>
</evidence>
<evidence type="ECO:0000313" key="3">
    <source>
        <dbReference type="Proteomes" id="UP001345963"/>
    </source>
</evidence>